<accession>A0AC34FTU8</accession>
<reference evidence="2" key="1">
    <citation type="submission" date="2022-11" db="UniProtKB">
        <authorList>
            <consortium name="WormBaseParasite"/>
        </authorList>
    </citation>
    <scope>IDENTIFICATION</scope>
</reference>
<dbReference type="Proteomes" id="UP000887579">
    <property type="component" value="Unplaced"/>
</dbReference>
<protein>
    <submittedName>
        <fullName evidence="2">BTB domain-containing protein</fullName>
    </submittedName>
</protein>
<dbReference type="WBParaSite" id="ES5_v2.g20708.t1">
    <property type="protein sequence ID" value="ES5_v2.g20708.t1"/>
    <property type="gene ID" value="ES5_v2.g20708"/>
</dbReference>
<organism evidence="1 2">
    <name type="scientific">Panagrolaimus sp. ES5</name>
    <dbReference type="NCBI Taxonomy" id="591445"/>
    <lineage>
        <taxon>Eukaryota</taxon>
        <taxon>Metazoa</taxon>
        <taxon>Ecdysozoa</taxon>
        <taxon>Nematoda</taxon>
        <taxon>Chromadorea</taxon>
        <taxon>Rhabditida</taxon>
        <taxon>Tylenchina</taxon>
        <taxon>Panagrolaimomorpha</taxon>
        <taxon>Panagrolaimoidea</taxon>
        <taxon>Panagrolaimidae</taxon>
        <taxon>Panagrolaimus</taxon>
    </lineage>
</organism>
<evidence type="ECO:0000313" key="2">
    <source>
        <dbReference type="WBParaSite" id="ES5_v2.g20708.t1"/>
    </source>
</evidence>
<name>A0AC34FTU8_9BILA</name>
<evidence type="ECO:0000313" key="1">
    <source>
        <dbReference type="Proteomes" id="UP000887579"/>
    </source>
</evidence>
<sequence>MLDSNFKEAKKDLVEITDVEPEIVEKMIEFFENDKIEKTDGFELDLYKIAHKYQSDSFMKYTRDLLILTLTFENAAERLKIAMTCSDEFLVTFLC</sequence>
<proteinExistence type="predicted"/>